<evidence type="ECO:0000256" key="4">
    <source>
        <dbReference type="ARBA" id="ARBA00022679"/>
    </source>
</evidence>
<dbReference type="AlphaFoldDB" id="A0A6J6JJC4"/>
<comment type="pathway">
    <text evidence="1">Carbohydrate acid metabolism.</text>
</comment>
<proteinExistence type="inferred from homology"/>
<dbReference type="EMBL" id="CAEZVN010000096">
    <property type="protein sequence ID" value="CAB4636996.1"/>
    <property type="molecule type" value="Genomic_DNA"/>
</dbReference>
<keyword evidence="7" id="KW-0067">ATP-binding</keyword>
<dbReference type="GO" id="GO:0005975">
    <property type="term" value="P:carbohydrate metabolic process"/>
    <property type="evidence" value="ECO:0007669"/>
    <property type="project" value="InterPro"/>
</dbReference>
<dbReference type="Pfam" id="PF13671">
    <property type="entry name" value="AAA_33"/>
    <property type="match status" value="1"/>
</dbReference>
<accession>A0A6J6JJC4</accession>
<dbReference type="GO" id="GO:0005524">
    <property type="term" value="F:ATP binding"/>
    <property type="evidence" value="ECO:0007669"/>
    <property type="project" value="UniProtKB-KW"/>
</dbReference>
<organism evidence="9">
    <name type="scientific">freshwater metagenome</name>
    <dbReference type="NCBI Taxonomy" id="449393"/>
    <lineage>
        <taxon>unclassified sequences</taxon>
        <taxon>metagenomes</taxon>
        <taxon>ecological metagenomes</taxon>
    </lineage>
</organism>
<evidence type="ECO:0000313" key="9">
    <source>
        <dbReference type="EMBL" id="CAB4636996.1"/>
    </source>
</evidence>
<keyword evidence="4" id="KW-0808">Transferase</keyword>
<comment type="similarity">
    <text evidence="2">Belongs to the gluconokinase GntK/GntV family.</text>
</comment>
<dbReference type="CDD" id="cd02021">
    <property type="entry name" value="GntK"/>
    <property type="match status" value="1"/>
</dbReference>
<evidence type="ECO:0000256" key="7">
    <source>
        <dbReference type="ARBA" id="ARBA00022840"/>
    </source>
</evidence>
<gene>
    <name evidence="9" type="ORF">UFOPK2001_00904</name>
</gene>
<keyword evidence="6" id="KW-0418">Kinase</keyword>
<evidence type="ECO:0000256" key="8">
    <source>
        <dbReference type="ARBA" id="ARBA00048090"/>
    </source>
</evidence>
<dbReference type="InterPro" id="IPR006001">
    <property type="entry name" value="Therm_gnt_kin"/>
</dbReference>
<protein>
    <recommendedName>
        <fullName evidence="3">gluconokinase</fullName>
        <ecNumber evidence="3">2.7.1.12</ecNumber>
    </recommendedName>
</protein>
<name>A0A6J6JJC4_9ZZZZ</name>
<reference evidence="9" key="1">
    <citation type="submission" date="2020-05" db="EMBL/GenBank/DDBJ databases">
        <authorList>
            <person name="Chiriac C."/>
            <person name="Salcher M."/>
            <person name="Ghai R."/>
            <person name="Kavagutti S V."/>
        </authorList>
    </citation>
    <scope>NUCLEOTIDE SEQUENCE</scope>
</reference>
<dbReference type="Gene3D" id="3.40.50.300">
    <property type="entry name" value="P-loop containing nucleotide triphosphate hydrolases"/>
    <property type="match status" value="1"/>
</dbReference>
<dbReference type="GO" id="GO:0005737">
    <property type="term" value="C:cytoplasm"/>
    <property type="evidence" value="ECO:0007669"/>
    <property type="project" value="TreeGrafter"/>
</dbReference>
<comment type="catalytic activity">
    <reaction evidence="8">
        <text>D-gluconate + ATP = 6-phospho-D-gluconate + ADP + H(+)</text>
        <dbReference type="Rhea" id="RHEA:19433"/>
        <dbReference type="ChEBI" id="CHEBI:15378"/>
        <dbReference type="ChEBI" id="CHEBI:18391"/>
        <dbReference type="ChEBI" id="CHEBI:30616"/>
        <dbReference type="ChEBI" id="CHEBI:58759"/>
        <dbReference type="ChEBI" id="CHEBI:456216"/>
        <dbReference type="EC" id="2.7.1.12"/>
    </reaction>
</comment>
<evidence type="ECO:0000256" key="6">
    <source>
        <dbReference type="ARBA" id="ARBA00022777"/>
    </source>
</evidence>
<evidence type="ECO:0000256" key="1">
    <source>
        <dbReference type="ARBA" id="ARBA00004761"/>
    </source>
</evidence>
<dbReference type="EC" id="2.7.1.12" evidence="3"/>
<evidence type="ECO:0000256" key="5">
    <source>
        <dbReference type="ARBA" id="ARBA00022741"/>
    </source>
</evidence>
<keyword evidence="5" id="KW-0547">Nucleotide-binding</keyword>
<dbReference type="NCBIfam" id="TIGR01313">
    <property type="entry name" value="therm_gnt_kin"/>
    <property type="match status" value="1"/>
</dbReference>
<dbReference type="PANTHER" id="PTHR43442">
    <property type="entry name" value="GLUCONOKINASE-RELATED"/>
    <property type="match status" value="1"/>
</dbReference>
<dbReference type="FunFam" id="3.40.50.300:FF:000522">
    <property type="entry name" value="Gluconokinase"/>
    <property type="match status" value="1"/>
</dbReference>
<dbReference type="PANTHER" id="PTHR43442:SF3">
    <property type="entry name" value="GLUCONOKINASE-RELATED"/>
    <property type="match status" value="1"/>
</dbReference>
<sequence>MAVNDWRIVVMGVSGCGKSSVGIALAEALGARFIDGDDLHPEANKAKMGAGIPLDDSDRWPWLDLVGQELAEGSATVIACSALKRAYRDRIRAAAPNTFFVHLDGSREILAQRLGARTGHFMPATLLDSQLGILEPLETDEPGAVIDIDQPITQIIALAQALITR</sequence>
<dbReference type="InterPro" id="IPR027417">
    <property type="entry name" value="P-loop_NTPase"/>
</dbReference>
<dbReference type="SUPFAM" id="SSF52540">
    <property type="entry name" value="P-loop containing nucleoside triphosphate hydrolases"/>
    <property type="match status" value="1"/>
</dbReference>
<dbReference type="GO" id="GO:0046316">
    <property type="term" value="F:gluconokinase activity"/>
    <property type="evidence" value="ECO:0007669"/>
    <property type="project" value="UniProtKB-EC"/>
</dbReference>
<evidence type="ECO:0000256" key="2">
    <source>
        <dbReference type="ARBA" id="ARBA00008420"/>
    </source>
</evidence>
<evidence type="ECO:0000256" key="3">
    <source>
        <dbReference type="ARBA" id="ARBA00012054"/>
    </source>
</evidence>